<organism evidence="1 2">
    <name type="scientific">Undibacterium nitidum</name>
    <dbReference type="NCBI Taxonomy" id="2762298"/>
    <lineage>
        <taxon>Bacteria</taxon>
        <taxon>Pseudomonadati</taxon>
        <taxon>Pseudomonadota</taxon>
        <taxon>Betaproteobacteria</taxon>
        <taxon>Burkholderiales</taxon>
        <taxon>Oxalobacteraceae</taxon>
        <taxon>Undibacterium</taxon>
    </lineage>
</organism>
<dbReference type="AlphaFoldDB" id="A0A923HSV1"/>
<accession>A0A923HSV1</accession>
<dbReference type="RefSeq" id="WP_186918087.1">
    <property type="nucleotide sequence ID" value="NZ_JACOFZ010000051.1"/>
</dbReference>
<feature type="non-terminal residue" evidence="1">
    <location>
        <position position="1"/>
    </location>
</feature>
<comment type="caution">
    <text evidence="1">The sequence shown here is derived from an EMBL/GenBank/DDBJ whole genome shotgun (WGS) entry which is preliminary data.</text>
</comment>
<dbReference type="Proteomes" id="UP000627446">
    <property type="component" value="Unassembled WGS sequence"/>
</dbReference>
<proteinExistence type="predicted"/>
<dbReference type="InterPro" id="IPR038081">
    <property type="entry name" value="CalX-like_sf"/>
</dbReference>
<protein>
    <submittedName>
        <fullName evidence="1">Uncharacterized protein</fullName>
    </submittedName>
</protein>
<dbReference type="SUPFAM" id="SSF141072">
    <property type="entry name" value="CalX-like"/>
    <property type="match status" value="1"/>
</dbReference>
<keyword evidence="2" id="KW-1185">Reference proteome</keyword>
<name>A0A923HSV1_9BURK</name>
<reference evidence="1" key="1">
    <citation type="submission" date="2020-08" db="EMBL/GenBank/DDBJ databases">
        <title>Novel species isolated from subtropical streams in China.</title>
        <authorList>
            <person name="Lu H."/>
        </authorList>
    </citation>
    <scope>NUCLEOTIDE SEQUENCE</scope>
    <source>
        <strain evidence="1">LX22W</strain>
    </source>
</reference>
<dbReference type="EMBL" id="JACOFZ010000051">
    <property type="protein sequence ID" value="MBC3883476.1"/>
    <property type="molecule type" value="Genomic_DNA"/>
</dbReference>
<gene>
    <name evidence="1" type="ORF">H8K36_18985</name>
</gene>
<evidence type="ECO:0000313" key="2">
    <source>
        <dbReference type="Proteomes" id="UP000627446"/>
    </source>
</evidence>
<evidence type="ECO:0000313" key="1">
    <source>
        <dbReference type="EMBL" id="MBC3883476.1"/>
    </source>
</evidence>
<feature type="non-terminal residue" evidence="1">
    <location>
        <position position="93"/>
    </location>
</feature>
<sequence>LSLLSGSATVGVDTVSQLVSVDGGTTFVPLSGSVEVPAGVSSVIVRVGTLKDGVIEGNESLSLVASTSSNAAVVTGTGTIIDGAVPIANISGP</sequence>
<dbReference type="Gene3D" id="2.60.40.2030">
    <property type="match status" value="1"/>
</dbReference>